<keyword evidence="10" id="KW-1185">Reference proteome</keyword>
<sequence>MTAVSPIHPTAIIDPAAQLHPTVSVGPYAVIGPQVCIGAHTRVGSHCVIEGITTIGESNVIHSHAALGGVPQDKKYAGEPTRLEIGHRNTIREFCTFNTGTAQDGGVTRIGDDNWIMAYVHIAHDCQLGNQTILANNATLAGHVHVADWAIIGGLSGVHQYTKVGAHVMAGFASHISQDVPPFCMVDGHPLAVRGLNLEGLRRRGFSAERLAVIKQAYRVVYRSGLTLQAAVDALDNLHSSCEAEAQADVQLMLDFLRQSTRGIVR</sequence>
<dbReference type="Pfam" id="PF00132">
    <property type="entry name" value="Hexapep"/>
    <property type="match status" value="2"/>
</dbReference>
<evidence type="ECO:0000256" key="4">
    <source>
        <dbReference type="ARBA" id="ARBA00022737"/>
    </source>
</evidence>
<dbReference type="PIRSF" id="PIRSF000456">
    <property type="entry name" value="UDP-GlcNAc_acltr"/>
    <property type="match status" value="1"/>
</dbReference>
<dbReference type="Proteomes" id="UP000515240">
    <property type="component" value="Chromosome"/>
</dbReference>
<feature type="domain" description="UDP N-acetylglucosamine O-acyltransferase C-terminal" evidence="8">
    <location>
        <begin position="179"/>
        <end position="265"/>
    </location>
</feature>
<keyword evidence="1 7" id="KW-0444">Lipid biosynthesis</keyword>
<dbReference type="PANTHER" id="PTHR43480">
    <property type="entry name" value="ACYL-[ACYL-CARRIER-PROTEIN]--UDP-N-ACETYLGLUCOSAMINE O-ACYLTRANSFERASE"/>
    <property type="match status" value="1"/>
</dbReference>
<dbReference type="InterPro" id="IPR029098">
    <property type="entry name" value="Acetyltransf_C"/>
</dbReference>
<comment type="catalytic activity">
    <reaction evidence="7">
        <text>a (3R)-hydroxyacyl-[ACP] + UDP-N-acetyl-alpha-D-glucosamine = a UDP-3-O-[(3R)-3-hydroxyacyl]-N-acetyl-alpha-D-glucosamine + holo-[ACP]</text>
        <dbReference type="Rhea" id="RHEA:67812"/>
        <dbReference type="Rhea" id="RHEA-COMP:9685"/>
        <dbReference type="Rhea" id="RHEA-COMP:9945"/>
        <dbReference type="ChEBI" id="CHEBI:57705"/>
        <dbReference type="ChEBI" id="CHEBI:64479"/>
        <dbReference type="ChEBI" id="CHEBI:78827"/>
        <dbReference type="ChEBI" id="CHEBI:173225"/>
        <dbReference type="EC" id="2.3.1.129"/>
    </reaction>
</comment>
<dbReference type="RefSeq" id="WP_182323798.1">
    <property type="nucleotide sequence ID" value="NZ_CP058554.1"/>
</dbReference>
<dbReference type="EC" id="2.3.1.129" evidence="7"/>
<evidence type="ECO:0000313" key="9">
    <source>
        <dbReference type="EMBL" id="QMV74286.1"/>
    </source>
</evidence>
<evidence type="ECO:0000256" key="7">
    <source>
        <dbReference type="HAMAP-Rule" id="MF_00387"/>
    </source>
</evidence>
<keyword evidence="6 7" id="KW-0012">Acyltransferase</keyword>
<dbReference type="InterPro" id="IPR011004">
    <property type="entry name" value="Trimer_LpxA-like_sf"/>
</dbReference>
<dbReference type="GO" id="GO:0008780">
    <property type="term" value="F:acyl-[acyl-carrier-protein]-UDP-N-acetylglucosamine O-acyltransferase activity"/>
    <property type="evidence" value="ECO:0007669"/>
    <property type="project" value="UniProtKB-UniRule"/>
</dbReference>
<reference evidence="9 10" key="1">
    <citation type="journal article" date="2020" name="G3 (Bethesda)">
        <title>CeMbio - The Caenorhabditis elegans Microbiome Resource.</title>
        <authorList>
            <person name="Dirksen P."/>
            <person name="Assie A."/>
            <person name="Zimmermann J."/>
            <person name="Zhang F."/>
            <person name="Tietje A.M."/>
            <person name="Marsh S.A."/>
            <person name="Felix M.A."/>
            <person name="Shapira M."/>
            <person name="Kaleta C."/>
            <person name="Schulenburg H."/>
            <person name="Samuel B."/>
        </authorList>
    </citation>
    <scope>NUCLEOTIDE SEQUENCE [LARGE SCALE GENOMIC DNA]</scope>
    <source>
        <strain evidence="9 10">BIGb0172</strain>
    </source>
</reference>
<dbReference type="NCBIfam" id="TIGR01852">
    <property type="entry name" value="lipid_A_lpxA"/>
    <property type="match status" value="1"/>
</dbReference>
<keyword evidence="4 7" id="KW-0677">Repeat</keyword>
<accession>A0A7G5EJW1</accession>
<dbReference type="GO" id="GO:0005737">
    <property type="term" value="C:cytoplasm"/>
    <property type="evidence" value="ECO:0007669"/>
    <property type="project" value="UniProtKB-SubCell"/>
</dbReference>
<keyword evidence="3 7" id="KW-0808">Transferase</keyword>
<dbReference type="KEGG" id="cpis:HS961_16395"/>
<evidence type="ECO:0000256" key="3">
    <source>
        <dbReference type="ARBA" id="ARBA00022679"/>
    </source>
</evidence>
<evidence type="ECO:0000313" key="10">
    <source>
        <dbReference type="Proteomes" id="UP000515240"/>
    </source>
</evidence>
<dbReference type="InterPro" id="IPR001451">
    <property type="entry name" value="Hexapep"/>
</dbReference>
<dbReference type="GO" id="GO:0016020">
    <property type="term" value="C:membrane"/>
    <property type="evidence" value="ECO:0007669"/>
    <property type="project" value="GOC"/>
</dbReference>
<dbReference type="AlphaFoldDB" id="A0A7G5EJW1"/>
<dbReference type="EMBL" id="CP058554">
    <property type="protein sequence ID" value="QMV74286.1"/>
    <property type="molecule type" value="Genomic_DNA"/>
</dbReference>
<dbReference type="Pfam" id="PF13720">
    <property type="entry name" value="Acetyltransf_11"/>
    <property type="match status" value="1"/>
</dbReference>
<evidence type="ECO:0000259" key="8">
    <source>
        <dbReference type="Pfam" id="PF13720"/>
    </source>
</evidence>
<evidence type="ECO:0000256" key="2">
    <source>
        <dbReference type="ARBA" id="ARBA00022556"/>
    </source>
</evidence>
<dbReference type="InterPro" id="IPR037157">
    <property type="entry name" value="Acetyltransf_C_sf"/>
</dbReference>
<protein>
    <recommendedName>
        <fullName evidence="7">Acyl-[acyl-carrier-protein]--UDP-N-acetylglucosamine O-acyltransferase</fullName>
        <shortName evidence="7">UDP-N-acetylglucosamine acyltransferase</shortName>
        <ecNumber evidence="7">2.3.1.129</ecNumber>
    </recommendedName>
</protein>
<dbReference type="GO" id="GO:0009245">
    <property type="term" value="P:lipid A biosynthetic process"/>
    <property type="evidence" value="ECO:0007669"/>
    <property type="project" value="UniProtKB-UniRule"/>
</dbReference>
<gene>
    <name evidence="7 9" type="primary">lpxA</name>
    <name evidence="9" type="ORF">HS961_16395</name>
</gene>
<dbReference type="UniPathway" id="UPA00359">
    <property type="reaction ID" value="UER00477"/>
</dbReference>
<evidence type="ECO:0000256" key="1">
    <source>
        <dbReference type="ARBA" id="ARBA00022516"/>
    </source>
</evidence>
<name>A0A7G5EJW1_9BURK</name>
<comment type="subunit">
    <text evidence="7">Homotrimer.</text>
</comment>
<comment type="function">
    <text evidence="7">Involved in the biosynthesis of lipid A, a phosphorylated glycolipid that anchors the lipopolysaccharide to the outer membrane of the cell.</text>
</comment>
<dbReference type="InterPro" id="IPR010137">
    <property type="entry name" value="Lipid_A_LpxA"/>
</dbReference>
<dbReference type="Gene3D" id="1.20.1180.10">
    <property type="entry name" value="Udp N-acetylglucosamine O-acyltransferase, C-terminal domain"/>
    <property type="match status" value="1"/>
</dbReference>
<keyword evidence="7" id="KW-0963">Cytoplasm</keyword>
<proteinExistence type="inferred from homology"/>
<keyword evidence="5 7" id="KW-0443">Lipid metabolism</keyword>
<dbReference type="SUPFAM" id="SSF51161">
    <property type="entry name" value="Trimeric LpxA-like enzymes"/>
    <property type="match status" value="1"/>
</dbReference>
<evidence type="ECO:0000256" key="6">
    <source>
        <dbReference type="ARBA" id="ARBA00023315"/>
    </source>
</evidence>
<dbReference type="Gene3D" id="2.160.10.10">
    <property type="entry name" value="Hexapeptide repeat proteins"/>
    <property type="match status" value="1"/>
</dbReference>
<dbReference type="HAMAP" id="MF_00387">
    <property type="entry name" value="LpxA"/>
    <property type="match status" value="1"/>
</dbReference>
<comment type="subcellular location">
    <subcellularLocation>
        <location evidence="7">Cytoplasm</location>
    </subcellularLocation>
</comment>
<keyword evidence="2 7" id="KW-0441">Lipid A biosynthesis</keyword>
<comment type="pathway">
    <text evidence="7">Glycolipid biosynthesis; lipid IV(A) biosynthesis; lipid IV(A) from (3R)-3-hydroxytetradecanoyl-[acyl-carrier-protein] and UDP-N-acetyl-alpha-D-glucosamine: step 1/6.</text>
</comment>
<organism evidence="9 10">
    <name type="scientific">Comamonas piscis</name>
    <dbReference type="NCBI Taxonomy" id="1562974"/>
    <lineage>
        <taxon>Bacteria</taxon>
        <taxon>Pseudomonadati</taxon>
        <taxon>Pseudomonadota</taxon>
        <taxon>Betaproteobacteria</taxon>
        <taxon>Burkholderiales</taxon>
        <taxon>Comamonadaceae</taxon>
        <taxon>Comamonas</taxon>
    </lineage>
</organism>
<dbReference type="NCBIfam" id="NF003657">
    <property type="entry name" value="PRK05289.1"/>
    <property type="match status" value="1"/>
</dbReference>
<dbReference type="PANTHER" id="PTHR43480:SF1">
    <property type="entry name" value="ACYL-[ACYL-CARRIER-PROTEIN]--UDP-N-ACETYLGLUCOSAMINE O-ACYLTRANSFERASE, MITOCHONDRIAL-RELATED"/>
    <property type="match status" value="1"/>
</dbReference>
<dbReference type="CDD" id="cd03351">
    <property type="entry name" value="LbH_UDP-GlcNAc_AT"/>
    <property type="match status" value="1"/>
</dbReference>
<comment type="similarity">
    <text evidence="7">Belongs to the transferase hexapeptide repeat family. LpxA subfamily.</text>
</comment>
<evidence type="ECO:0000256" key="5">
    <source>
        <dbReference type="ARBA" id="ARBA00023098"/>
    </source>
</evidence>